<dbReference type="RefSeq" id="WP_317942007.1">
    <property type="nucleotide sequence ID" value="NZ_JAUBDI010000002.1"/>
</dbReference>
<name>A0ABU4G583_9BACL</name>
<dbReference type="Proteomes" id="UP001282284">
    <property type="component" value="Unassembled WGS sequence"/>
</dbReference>
<dbReference type="InterPro" id="IPR005646">
    <property type="entry name" value="FapA"/>
</dbReference>
<gene>
    <name evidence="3" type="ORF">QT711_02865</name>
</gene>
<feature type="domain" description="Flagellar Assembly Protein A N-terminal region" evidence="2">
    <location>
        <begin position="69"/>
        <end position="238"/>
    </location>
</feature>
<dbReference type="InterPro" id="IPR046866">
    <property type="entry name" value="FapA_N"/>
</dbReference>
<feature type="coiled-coil region" evidence="1">
    <location>
        <begin position="401"/>
        <end position="435"/>
    </location>
</feature>
<accession>A0ABU4G583</accession>
<evidence type="ECO:0000256" key="1">
    <source>
        <dbReference type="SAM" id="Coils"/>
    </source>
</evidence>
<evidence type="ECO:0000259" key="2">
    <source>
        <dbReference type="Pfam" id="PF20250"/>
    </source>
</evidence>
<dbReference type="Pfam" id="PF03961">
    <property type="entry name" value="FapA"/>
    <property type="match status" value="1"/>
</dbReference>
<organism evidence="3 4">
    <name type="scientific">Sporosarcina saromensis</name>
    <dbReference type="NCBI Taxonomy" id="359365"/>
    <lineage>
        <taxon>Bacteria</taxon>
        <taxon>Bacillati</taxon>
        <taxon>Bacillota</taxon>
        <taxon>Bacilli</taxon>
        <taxon>Bacillales</taxon>
        <taxon>Caryophanaceae</taxon>
        <taxon>Sporosarcina</taxon>
    </lineage>
</organism>
<proteinExistence type="predicted"/>
<keyword evidence="1" id="KW-0175">Coiled coil</keyword>
<dbReference type="InterPro" id="IPR046865">
    <property type="entry name" value="FapA_b_solenoid"/>
</dbReference>
<evidence type="ECO:0000313" key="3">
    <source>
        <dbReference type="EMBL" id="MDW0112111.1"/>
    </source>
</evidence>
<protein>
    <submittedName>
        <fullName evidence="3">FapA family protein</fullName>
    </submittedName>
</protein>
<dbReference type="PANTHER" id="PTHR38032">
    <property type="entry name" value="POLYMERASE-RELATED"/>
    <property type="match status" value="1"/>
</dbReference>
<reference evidence="3 4" key="1">
    <citation type="submission" date="2023-06" db="EMBL/GenBank/DDBJ databases">
        <title>Sporosarcina sp. nov., isolated from Korean traditional fermented seafood 'Jeotgal'.</title>
        <authorList>
            <person name="Yang A.I."/>
            <person name="Shin N.-R."/>
        </authorList>
    </citation>
    <scope>NUCLEOTIDE SEQUENCE [LARGE SCALE GENOMIC DNA]</scope>
    <source>
        <strain evidence="3 4">KCTC13119</strain>
    </source>
</reference>
<evidence type="ECO:0000313" key="4">
    <source>
        <dbReference type="Proteomes" id="UP001282284"/>
    </source>
</evidence>
<keyword evidence="4" id="KW-1185">Reference proteome</keyword>
<sequence length="522" mass="57588">MLVENDFFTLYIEGEEVFIDLQKIGFPLKSFELITNQHPRIKISSFPELRKALMEVGEKHKIGYYLPIIDIQVSQNKMRADVLFNVTSSQLENEKARLISQAEKALDEYGIVFGRTNLAESAIYPCTPIVAAVGQDPVKGQDAKITYIARPERKPVIREDGIADYYEMNFVTHVQEGDWLGEKIPPQEGIPGRDIFGVEIAALRGTDAKLLYDRKAVIEVDEDGKTVLRAMFGGALEFIDDDVVSVSRELIINGDVGPETGSITFEGAVTIYGTVLAGYSVKATGDISIEGNEGVTNAKEICSSEGDIYIKGGAFGGDMSLIEASGDLFIKHANNCKIYAKNLYVGLYILGSEVVADHVLVDKNRGKIIGGRIEALFSIESAYAGNVHERLTHLIAKGIDKDRIYEDIQQMAQELKDLQTTVSTLEEQLAKIDQLSGNQLLGEQANVYAKLRATLDASRSKMFELDQDIQMGLRKIKVAEPPRIHIAKEAHAGVVIQIGRLSRTITSTTMGTFEVIDQVLHV</sequence>
<dbReference type="EMBL" id="JAUBDI010000002">
    <property type="protein sequence ID" value="MDW0112111.1"/>
    <property type="molecule type" value="Genomic_DNA"/>
</dbReference>
<comment type="caution">
    <text evidence="3">The sequence shown here is derived from an EMBL/GenBank/DDBJ whole genome shotgun (WGS) entry which is preliminary data.</text>
</comment>
<dbReference type="PANTHER" id="PTHR38032:SF1">
    <property type="entry name" value="RNA-BINDING PROTEIN KHPB N-TERMINAL DOMAIN-CONTAINING PROTEIN"/>
    <property type="match status" value="1"/>
</dbReference>
<dbReference type="Pfam" id="PF20250">
    <property type="entry name" value="FapA_N"/>
    <property type="match status" value="1"/>
</dbReference>